<evidence type="ECO:0008006" key="18">
    <source>
        <dbReference type="Google" id="ProtNLM"/>
    </source>
</evidence>
<keyword evidence="3" id="KW-0597">Phosphoprotein</keyword>
<dbReference type="CDD" id="cd00054">
    <property type="entry name" value="EGF_CA"/>
    <property type="match status" value="1"/>
</dbReference>
<dbReference type="InterPro" id="IPR051505">
    <property type="entry name" value="C-type_lectin_domain"/>
</dbReference>
<evidence type="ECO:0000313" key="16">
    <source>
        <dbReference type="EMBL" id="TNM95685.1"/>
    </source>
</evidence>
<keyword evidence="4 12" id="KW-0812">Transmembrane</keyword>
<evidence type="ECO:0000256" key="3">
    <source>
        <dbReference type="ARBA" id="ARBA00022553"/>
    </source>
</evidence>
<evidence type="ECO:0000256" key="6">
    <source>
        <dbReference type="ARBA" id="ARBA00022734"/>
    </source>
</evidence>
<dbReference type="GO" id="GO:0005509">
    <property type="term" value="F:calcium ion binding"/>
    <property type="evidence" value="ECO:0007669"/>
    <property type="project" value="InterPro"/>
</dbReference>
<evidence type="ECO:0000259" key="14">
    <source>
        <dbReference type="PROSITE" id="PS50026"/>
    </source>
</evidence>
<evidence type="ECO:0000256" key="11">
    <source>
        <dbReference type="SAM" id="MobiDB-lite"/>
    </source>
</evidence>
<comment type="caution">
    <text evidence="16">The sequence shown here is derived from an EMBL/GenBank/DDBJ whole genome shotgun (WGS) entry which is preliminary data.</text>
</comment>
<dbReference type="InterPro" id="IPR049883">
    <property type="entry name" value="NOTCH1_EGF-like"/>
</dbReference>
<keyword evidence="5 13" id="KW-0732">Signal</keyword>
<dbReference type="PROSITE" id="PS50026">
    <property type="entry name" value="EGF_3"/>
    <property type="match status" value="1"/>
</dbReference>
<dbReference type="InterPro" id="IPR000152">
    <property type="entry name" value="EGF-type_Asp/Asn_hydroxyl_site"/>
</dbReference>
<evidence type="ECO:0000256" key="9">
    <source>
        <dbReference type="ARBA" id="ARBA00023157"/>
    </source>
</evidence>
<feature type="domain" description="EGF-like" evidence="14">
    <location>
        <begin position="289"/>
        <end position="325"/>
    </location>
</feature>
<evidence type="ECO:0000259" key="15">
    <source>
        <dbReference type="PROSITE" id="PS50041"/>
    </source>
</evidence>
<proteinExistence type="predicted"/>
<keyword evidence="17" id="KW-1185">Reference proteome</keyword>
<dbReference type="InterPro" id="IPR016186">
    <property type="entry name" value="C-type_lectin-like/link_sf"/>
</dbReference>
<dbReference type="PANTHER" id="PTHR14789">
    <property type="entry name" value="CHONDROLECTIN VARIANT CHODLFDELTAE"/>
    <property type="match status" value="1"/>
</dbReference>
<evidence type="ECO:0000256" key="7">
    <source>
        <dbReference type="ARBA" id="ARBA00022989"/>
    </source>
</evidence>
<feature type="chain" id="PRO_5021332596" description="C-type lectin domain-containing protein" evidence="13">
    <location>
        <begin position="23"/>
        <end position="398"/>
    </location>
</feature>
<evidence type="ECO:0000256" key="1">
    <source>
        <dbReference type="ARBA" id="ARBA00004479"/>
    </source>
</evidence>
<evidence type="ECO:0000256" key="12">
    <source>
        <dbReference type="SAM" id="Phobius"/>
    </source>
</evidence>
<dbReference type="GO" id="GO:0016020">
    <property type="term" value="C:membrane"/>
    <property type="evidence" value="ECO:0007669"/>
    <property type="project" value="UniProtKB-SubCell"/>
</dbReference>
<comment type="subcellular location">
    <subcellularLocation>
        <location evidence="1">Membrane</location>
        <topology evidence="1">Single-pass type I membrane protein</topology>
    </subcellularLocation>
</comment>
<dbReference type="AlphaFoldDB" id="A0A4Z2BTX3"/>
<evidence type="ECO:0000256" key="13">
    <source>
        <dbReference type="SAM" id="SignalP"/>
    </source>
</evidence>
<dbReference type="SUPFAM" id="SSF57196">
    <property type="entry name" value="EGF/Laminin"/>
    <property type="match status" value="1"/>
</dbReference>
<dbReference type="Pfam" id="PF00059">
    <property type="entry name" value="Lectin_C"/>
    <property type="match status" value="1"/>
</dbReference>
<feature type="region of interest" description="Disordered" evidence="11">
    <location>
        <begin position="159"/>
        <end position="215"/>
    </location>
</feature>
<keyword evidence="8 12" id="KW-0472">Membrane</keyword>
<dbReference type="InterPro" id="IPR000742">
    <property type="entry name" value="EGF"/>
</dbReference>
<feature type="transmembrane region" description="Helical" evidence="12">
    <location>
        <begin position="345"/>
        <end position="371"/>
    </location>
</feature>
<comment type="caution">
    <text evidence="10">Lacks conserved residue(s) required for the propagation of feature annotation.</text>
</comment>
<protein>
    <recommendedName>
        <fullName evidence="18">C-type lectin domain-containing protein</fullName>
    </recommendedName>
</protein>
<dbReference type="GO" id="GO:0030246">
    <property type="term" value="F:carbohydrate binding"/>
    <property type="evidence" value="ECO:0007669"/>
    <property type="project" value="UniProtKB-KW"/>
</dbReference>
<dbReference type="PROSITE" id="PS00010">
    <property type="entry name" value="ASX_HYDROXYL"/>
    <property type="match status" value="1"/>
</dbReference>
<dbReference type="EMBL" id="SWLE01000010">
    <property type="protein sequence ID" value="TNM95685.1"/>
    <property type="molecule type" value="Genomic_DNA"/>
</dbReference>
<keyword evidence="7 12" id="KW-1133">Transmembrane helix</keyword>
<dbReference type="Gene3D" id="3.10.100.10">
    <property type="entry name" value="Mannose-Binding Protein A, subunit A"/>
    <property type="match status" value="1"/>
</dbReference>
<keyword evidence="6" id="KW-0430">Lectin</keyword>
<organism evidence="16 17">
    <name type="scientific">Takifugu bimaculatus</name>
    <dbReference type="NCBI Taxonomy" id="433685"/>
    <lineage>
        <taxon>Eukaryota</taxon>
        <taxon>Metazoa</taxon>
        <taxon>Chordata</taxon>
        <taxon>Craniata</taxon>
        <taxon>Vertebrata</taxon>
        <taxon>Euteleostomi</taxon>
        <taxon>Actinopterygii</taxon>
        <taxon>Neopterygii</taxon>
        <taxon>Teleostei</taxon>
        <taxon>Neoteleostei</taxon>
        <taxon>Acanthomorphata</taxon>
        <taxon>Eupercaria</taxon>
        <taxon>Tetraodontiformes</taxon>
        <taxon>Tetradontoidea</taxon>
        <taxon>Tetraodontidae</taxon>
        <taxon>Takifugu</taxon>
    </lineage>
</organism>
<dbReference type="Gene3D" id="2.10.25.10">
    <property type="entry name" value="Laminin"/>
    <property type="match status" value="1"/>
</dbReference>
<gene>
    <name evidence="16" type="ORF">fugu_016768</name>
</gene>
<dbReference type="Proteomes" id="UP000516260">
    <property type="component" value="Chromosome 18"/>
</dbReference>
<dbReference type="Pfam" id="PF07645">
    <property type="entry name" value="EGF_CA"/>
    <property type="match status" value="1"/>
</dbReference>
<dbReference type="SMART" id="SM00034">
    <property type="entry name" value="CLECT"/>
    <property type="match status" value="1"/>
</dbReference>
<dbReference type="SUPFAM" id="SSF56436">
    <property type="entry name" value="C-type lectin-like"/>
    <property type="match status" value="1"/>
</dbReference>
<name>A0A4Z2BTX3_9TELE</name>
<dbReference type="InterPro" id="IPR016187">
    <property type="entry name" value="CTDL_fold"/>
</dbReference>
<feature type="signal peptide" evidence="13">
    <location>
        <begin position="1"/>
        <end position="22"/>
    </location>
</feature>
<evidence type="ECO:0000256" key="8">
    <source>
        <dbReference type="ARBA" id="ARBA00023136"/>
    </source>
</evidence>
<dbReference type="InterPro" id="IPR001304">
    <property type="entry name" value="C-type_lectin-like"/>
</dbReference>
<dbReference type="PROSITE" id="PS01187">
    <property type="entry name" value="EGF_CA"/>
    <property type="match status" value="1"/>
</dbReference>
<reference evidence="16 17" key="1">
    <citation type="submission" date="2019-04" db="EMBL/GenBank/DDBJ databases">
        <title>The sequence and de novo assembly of Takifugu bimaculatus genome using PacBio and Hi-C technologies.</title>
        <authorList>
            <person name="Xu P."/>
            <person name="Liu B."/>
            <person name="Zhou Z."/>
        </authorList>
    </citation>
    <scope>NUCLEOTIDE SEQUENCE [LARGE SCALE GENOMIC DNA]</scope>
    <source>
        <strain evidence="16">TB-2018</strain>
        <tissue evidence="16">Muscle</tissue>
    </source>
</reference>
<evidence type="ECO:0000256" key="2">
    <source>
        <dbReference type="ARBA" id="ARBA00022536"/>
    </source>
</evidence>
<keyword evidence="2 10" id="KW-0245">EGF-like domain</keyword>
<evidence type="ECO:0000313" key="17">
    <source>
        <dbReference type="Proteomes" id="UP000516260"/>
    </source>
</evidence>
<evidence type="ECO:0000256" key="4">
    <source>
        <dbReference type="ARBA" id="ARBA00022692"/>
    </source>
</evidence>
<evidence type="ECO:0000256" key="5">
    <source>
        <dbReference type="ARBA" id="ARBA00022729"/>
    </source>
</evidence>
<dbReference type="InterPro" id="IPR018097">
    <property type="entry name" value="EGF_Ca-bd_CS"/>
</dbReference>
<dbReference type="PROSITE" id="PS50041">
    <property type="entry name" value="C_TYPE_LECTIN_2"/>
    <property type="match status" value="1"/>
</dbReference>
<feature type="domain" description="C-type lectin" evidence="15">
    <location>
        <begin position="22"/>
        <end position="158"/>
    </location>
</feature>
<accession>A0A4Z2BTX3</accession>
<dbReference type="SMART" id="SM00179">
    <property type="entry name" value="EGF_CA"/>
    <property type="match status" value="1"/>
</dbReference>
<dbReference type="PANTHER" id="PTHR14789:SF8">
    <property type="entry name" value="C-TYPE LECTIN DOMAIN FAMILY 14 MEMBER A PRECURSOR-RELATED"/>
    <property type="match status" value="1"/>
</dbReference>
<evidence type="ECO:0000256" key="10">
    <source>
        <dbReference type="PROSITE-ProRule" id="PRU00076"/>
    </source>
</evidence>
<keyword evidence="9" id="KW-1015">Disulfide bond</keyword>
<sequence>MSLWFWISLWASLSAVFWNAAAQSPSYTLQHGQMTFDEAAAACSPGHLTTVLNKHELAHILDLIPEAEPPLIRGSFTFWVGLMKPKPECVVPGLPLRGFKWTADGSEETQVSQWAAEPELTCTAVQCAALKAQVDSSNVTDWGLIPVRCETKHRFICKHNDSHTPKPPKPTAPNLVPTSAGLEPRRSTRTPDTQTSEGEAGSTPGSEKDRGSNSCGHLDLSAARSLIPHHKDLSRIQVECWTAGMQVEIRCSGQPALWRLLDGSVANFTSICVPCDDGFRKNSSGKCEDIDECSEKSAPCRNTCQNTPGSYRCVCTDATGEVVSEDSLMCNDTAGTADKRLGSGLLVPVLVAVVALVVLVVLFAVMVKCCVMRRSKRRAVKKAEKMSMNSKDEKKPAI</sequence>
<dbReference type="InterPro" id="IPR001881">
    <property type="entry name" value="EGF-like_Ca-bd_dom"/>
</dbReference>